<evidence type="ECO:0000313" key="2">
    <source>
        <dbReference type="EMBL" id="MCS0499733.1"/>
    </source>
</evidence>
<sequence>MSDGLQIFDVPADAEHLDDGAPEGDATAPRPRWPGSVAGGIAILMVVTWAVALACSLAGLFELGVGLSLSAILLSVLAVAAGLVAVIGRWGRGWGIAAIAVGVLLNPIVLLYGLSWIGAL</sequence>
<feature type="transmembrane region" description="Helical" evidence="1">
    <location>
        <begin position="67"/>
        <end position="87"/>
    </location>
</feature>
<protein>
    <submittedName>
        <fullName evidence="2">Uncharacterized protein</fullName>
    </submittedName>
</protein>
<dbReference type="RefSeq" id="WP_258798803.1">
    <property type="nucleotide sequence ID" value="NZ_JANTHX010000007.1"/>
</dbReference>
<evidence type="ECO:0000313" key="3">
    <source>
        <dbReference type="Proteomes" id="UP001205337"/>
    </source>
</evidence>
<dbReference type="EMBL" id="JANTHX010000007">
    <property type="protein sequence ID" value="MCS0499733.1"/>
    <property type="molecule type" value="Genomic_DNA"/>
</dbReference>
<keyword evidence="1" id="KW-1133">Transmembrane helix</keyword>
<evidence type="ECO:0000256" key="1">
    <source>
        <dbReference type="SAM" id="Phobius"/>
    </source>
</evidence>
<feature type="transmembrane region" description="Helical" evidence="1">
    <location>
        <begin position="37"/>
        <end position="61"/>
    </location>
</feature>
<keyword evidence="1" id="KW-0472">Membrane</keyword>
<reference evidence="2 3" key="1">
    <citation type="submission" date="2022-08" db="EMBL/GenBank/DDBJ databases">
        <authorList>
            <person name="Li F."/>
        </authorList>
    </citation>
    <scope>NUCLEOTIDE SEQUENCE [LARGE SCALE GENOMIC DNA]</scope>
    <source>
        <strain evidence="2 3">10F1B-8-1</strain>
    </source>
</reference>
<gene>
    <name evidence="2" type="ORF">NUH29_09255</name>
</gene>
<organism evidence="2 3">
    <name type="scientific">Protaetiibacter mangrovi</name>
    <dbReference type="NCBI Taxonomy" id="2970926"/>
    <lineage>
        <taxon>Bacteria</taxon>
        <taxon>Bacillati</taxon>
        <taxon>Actinomycetota</taxon>
        <taxon>Actinomycetes</taxon>
        <taxon>Micrococcales</taxon>
        <taxon>Microbacteriaceae</taxon>
        <taxon>Protaetiibacter</taxon>
    </lineage>
</organism>
<name>A0ABT1ZG94_9MICO</name>
<dbReference type="Proteomes" id="UP001205337">
    <property type="component" value="Unassembled WGS sequence"/>
</dbReference>
<proteinExistence type="predicted"/>
<keyword evidence="3" id="KW-1185">Reference proteome</keyword>
<keyword evidence="1" id="KW-0812">Transmembrane</keyword>
<comment type="caution">
    <text evidence="2">The sequence shown here is derived from an EMBL/GenBank/DDBJ whole genome shotgun (WGS) entry which is preliminary data.</text>
</comment>
<accession>A0ABT1ZG94</accession>
<feature type="transmembrane region" description="Helical" evidence="1">
    <location>
        <begin position="94"/>
        <end position="117"/>
    </location>
</feature>